<keyword evidence="3" id="KW-1185">Reference proteome</keyword>
<sequence>MSNWSWFTWLSTVPSTIASRWLDVPWNIQRRFIGYAFKRLVLDFILTGVSDEKNLDRQIDVKLDQQGASISKASVQLPSENGRQLTSLLSISHAEFEFRVLARDELSFDMQRNWKELIRTYAASFVNEAISPEKDVSKRPRPLDAEGPLVTIFVALVDRVFHAVNFDASDTKFTLVHPGNFTLIASVASITGRTGSSVEHRKITISGVTIRICDTPEPSTATTSYQRSSRAAESLFSLGKDAVALEIFESLDTTSPNRLRISINAGLIGGAFFSWQLSGLLKIPSSLDLEVALDLRGAVLLILPSGEEDDDTDIHTSIDSFLEDLSVPPTLPSGYLRIFLEDIQMHLAPNTRFHIYHARFPAQLPSAISPC</sequence>
<accession>A0AAW0DPD7</accession>
<dbReference type="Proteomes" id="UP001383192">
    <property type="component" value="Unassembled WGS sequence"/>
</dbReference>
<protein>
    <submittedName>
        <fullName evidence="2">Autophagy-related protein 2</fullName>
    </submittedName>
</protein>
<dbReference type="AlphaFoldDB" id="A0AAW0DPD7"/>
<evidence type="ECO:0000313" key="2">
    <source>
        <dbReference type="EMBL" id="KAK7054811.1"/>
    </source>
</evidence>
<comment type="caution">
    <text evidence="2">The sequence shown here is derived from an EMBL/GenBank/DDBJ whole genome shotgun (WGS) entry which is preliminary data.</text>
</comment>
<name>A0AAW0DPD7_9AGAR</name>
<feature type="signal peptide" evidence="1">
    <location>
        <begin position="1"/>
        <end position="18"/>
    </location>
</feature>
<dbReference type="EMBL" id="JAYKXP010000008">
    <property type="protein sequence ID" value="KAK7054811.1"/>
    <property type="molecule type" value="Genomic_DNA"/>
</dbReference>
<reference evidence="2 3" key="1">
    <citation type="submission" date="2024-01" db="EMBL/GenBank/DDBJ databases">
        <title>A draft genome for a cacao thread blight-causing isolate of Paramarasmius palmivorus.</title>
        <authorList>
            <person name="Baruah I.K."/>
            <person name="Bukari Y."/>
            <person name="Amoako-Attah I."/>
            <person name="Meinhardt L.W."/>
            <person name="Bailey B.A."/>
            <person name="Cohen S.P."/>
        </authorList>
    </citation>
    <scope>NUCLEOTIDE SEQUENCE [LARGE SCALE GENOMIC DNA]</scope>
    <source>
        <strain evidence="2 3">GH-12</strain>
    </source>
</reference>
<proteinExistence type="predicted"/>
<evidence type="ECO:0000256" key="1">
    <source>
        <dbReference type="SAM" id="SignalP"/>
    </source>
</evidence>
<keyword evidence="1" id="KW-0732">Signal</keyword>
<organism evidence="2 3">
    <name type="scientific">Paramarasmius palmivorus</name>
    <dbReference type="NCBI Taxonomy" id="297713"/>
    <lineage>
        <taxon>Eukaryota</taxon>
        <taxon>Fungi</taxon>
        <taxon>Dikarya</taxon>
        <taxon>Basidiomycota</taxon>
        <taxon>Agaricomycotina</taxon>
        <taxon>Agaricomycetes</taxon>
        <taxon>Agaricomycetidae</taxon>
        <taxon>Agaricales</taxon>
        <taxon>Marasmiineae</taxon>
        <taxon>Marasmiaceae</taxon>
        <taxon>Paramarasmius</taxon>
    </lineage>
</organism>
<gene>
    <name evidence="2" type="primary">ATG2_3</name>
    <name evidence="2" type="ORF">VNI00_003274</name>
</gene>
<feature type="chain" id="PRO_5044001699" evidence="1">
    <location>
        <begin position="19"/>
        <end position="371"/>
    </location>
</feature>
<evidence type="ECO:0000313" key="3">
    <source>
        <dbReference type="Proteomes" id="UP001383192"/>
    </source>
</evidence>